<comment type="caution">
    <text evidence="1">The sequence shown here is derived from an EMBL/GenBank/DDBJ whole genome shotgun (WGS) entry which is preliminary data.</text>
</comment>
<dbReference type="Proteomes" id="UP000789860">
    <property type="component" value="Unassembled WGS sequence"/>
</dbReference>
<reference evidence="1" key="1">
    <citation type="submission" date="2021-06" db="EMBL/GenBank/DDBJ databases">
        <authorList>
            <person name="Kallberg Y."/>
            <person name="Tangrot J."/>
            <person name="Rosling A."/>
        </authorList>
    </citation>
    <scope>NUCLEOTIDE SEQUENCE</scope>
    <source>
        <strain evidence="1">AU212A</strain>
    </source>
</reference>
<protein>
    <submittedName>
        <fullName evidence="1">9846_t:CDS:1</fullName>
    </submittedName>
</protein>
<sequence length="62" mass="7031">SYAHNIANLGRYFVEYKPIKPIFRKSGKQKDGNNSGPTLPDKVQGGKTNFANENIKNEKFFL</sequence>
<accession>A0ACA9PK55</accession>
<name>A0ACA9PK55_9GLOM</name>
<keyword evidence="2" id="KW-1185">Reference proteome</keyword>
<dbReference type="EMBL" id="CAJVPM010044534">
    <property type="protein sequence ID" value="CAG8714256.1"/>
    <property type="molecule type" value="Genomic_DNA"/>
</dbReference>
<evidence type="ECO:0000313" key="2">
    <source>
        <dbReference type="Proteomes" id="UP000789860"/>
    </source>
</evidence>
<evidence type="ECO:0000313" key="1">
    <source>
        <dbReference type="EMBL" id="CAG8714256.1"/>
    </source>
</evidence>
<feature type="non-terminal residue" evidence="1">
    <location>
        <position position="1"/>
    </location>
</feature>
<organism evidence="1 2">
    <name type="scientific">Scutellospora calospora</name>
    <dbReference type="NCBI Taxonomy" id="85575"/>
    <lineage>
        <taxon>Eukaryota</taxon>
        <taxon>Fungi</taxon>
        <taxon>Fungi incertae sedis</taxon>
        <taxon>Mucoromycota</taxon>
        <taxon>Glomeromycotina</taxon>
        <taxon>Glomeromycetes</taxon>
        <taxon>Diversisporales</taxon>
        <taxon>Gigasporaceae</taxon>
        <taxon>Scutellospora</taxon>
    </lineage>
</organism>
<proteinExistence type="predicted"/>
<gene>
    <name evidence="1" type="ORF">SCALOS_LOCUS10992</name>
</gene>